<dbReference type="STRING" id="2316362.A0A4Q2D206"/>
<name>A0A4Q2D206_9AGAR</name>
<evidence type="ECO:0000313" key="3">
    <source>
        <dbReference type="Proteomes" id="UP000290288"/>
    </source>
</evidence>
<feature type="compositionally biased region" description="Low complexity" evidence="1">
    <location>
        <begin position="370"/>
        <end position="383"/>
    </location>
</feature>
<keyword evidence="3" id="KW-1185">Reference proteome</keyword>
<feature type="region of interest" description="Disordered" evidence="1">
    <location>
        <begin position="142"/>
        <end position="239"/>
    </location>
</feature>
<feature type="compositionally biased region" description="Polar residues" evidence="1">
    <location>
        <begin position="156"/>
        <end position="167"/>
    </location>
</feature>
<dbReference type="AlphaFoldDB" id="A0A4Q2D206"/>
<evidence type="ECO:0000313" key="2">
    <source>
        <dbReference type="EMBL" id="RXW12782.1"/>
    </source>
</evidence>
<accession>A0A4Q2D206</accession>
<sequence>MTVNQDVHVVFKKVWEQIAEPLKLFLKMIFPTRESLPQVIWHDNNCKVQSMLQKDQDFYFKNCTMPVDVFHFKSKHKESNTQCNPTCNPAKWKELQTSDGKWRFNSSAAEQANIWFGGYQAIVREMEAIRYDFYLDEMIKQHNQHQHQPEARNKGGTASTYAPSPNDSDNEDMSSVDDKSTPRPLQRLSRPPSRPHSAAARSRHTPYPPIADRNDPLSSENQLSAPFFSPDATYLPSQHAEGSAIPLTASASGQWSNYPETEWTGTAPTPSGSWGQDDTSMSDVRSALASPDDPDMDGVEDNARPPEAEQQEQPQRRKTAWVKPQPLPSAPIVPFQRAGPPPRLARSSLRPPARRIEARGGRKPPPAPIPAATYAATASRAPSASQAKAVNLVQLARAARAASPQAIIRIHEEQSGQAKSTFTSHGPSRNQVLVQFGGEARCPSSPFATVQREVNKALIQQGCTRRVQSVENAHGGWSLKTNGVAQPVEIDFIRGAIMSGVKNSNP</sequence>
<dbReference type="OrthoDB" id="2501483at2759"/>
<organism evidence="2 3">
    <name type="scientific">Candolleomyces aberdarensis</name>
    <dbReference type="NCBI Taxonomy" id="2316362"/>
    <lineage>
        <taxon>Eukaryota</taxon>
        <taxon>Fungi</taxon>
        <taxon>Dikarya</taxon>
        <taxon>Basidiomycota</taxon>
        <taxon>Agaricomycotina</taxon>
        <taxon>Agaricomycetes</taxon>
        <taxon>Agaricomycetidae</taxon>
        <taxon>Agaricales</taxon>
        <taxon>Agaricineae</taxon>
        <taxon>Psathyrellaceae</taxon>
        <taxon>Candolleomyces</taxon>
    </lineage>
</organism>
<gene>
    <name evidence="2" type="ORF">EST38_g13072</name>
</gene>
<feature type="compositionally biased region" description="Polar residues" evidence="1">
    <location>
        <begin position="251"/>
        <end position="283"/>
    </location>
</feature>
<feature type="region of interest" description="Disordered" evidence="1">
    <location>
        <begin position="251"/>
        <end position="383"/>
    </location>
</feature>
<dbReference type="EMBL" id="SDEE01001121">
    <property type="protein sequence ID" value="RXW12782.1"/>
    <property type="molecule type" value="Genomic_DNA"/>
</dbReference>
<comment type="caution">
    <text evidence="2">The sequence shown here is derived from an EMBL/GenBank/DDBJ whole genome shotgun (WGS) entry which is preliminary data.</text>
</comment>
<reference evidence="2 3" key="1">
    <citation type="submission" date="2019-01" db="EMBL/GenBank/DDBJ databases">
        <title>Draft genome sequence of Psathyrella aberdarensis IHI B618.</title>
        <authorList>
            <person name="Buettner E."/>
            <person name="Kellner H."/>
        </authorList>
    </citation>
    <scope>NUCLEOTIDE SEQUENCE [LARGE SCALE GENOMIC DNA]</scope>
    <source>
        <strain evidence="2 3">IHI B618</strain>
    </source>
</reference>
<protein>
    <submittedName>
        <fullName evidence="2">Uncharacterized protein</fullName>
    </submittedName>
</protein>
<dbReference type="Proteomes" id="UP000290288">
    <property type="component" value="Unassembled WGS sequence"/>
</dbReference>
<evidence type="ECO:0000256" key="1">
    <source>
        <dbReference type="SAM" id="MobiDB-lite"/>
    </source>
</evidence>
<feature type="compositionally biased region" description="Low complexity" evidence="1">
    <location>
        <begin position="182"/>
        <end position="200"/>
    </location>
</feature>
<proteinExistence type="predicted"/>